<dbReference type="PANTHER" id="PTHR11003">
    <property type="entry name" value="POTASSIUM CHANNEL, SUBFAMILY K"/>
    <property type="match status" value="1"/>
</dbReference>
<evidence type="ECO:0000256" key="8">
    <source>
        <dbReference type="SAM" id="MobiDB-lite"/>
    </source>
</evidence>
<dbReference type="EMBL" id="CAJFCW020000001">
    <property type="protein sequence ID" value="CAG9082698.1"/>
    <property type="molecule type" value="Genomic_DNA"/>
</dbReference>
<keyword evidence="12" id="KW-1185">Reference proteome</keyword>
<dbReference type="GO" id="GO:0030322">
    <property type="term" value="P:stabilization of membrane potential"/>
    <property type="evidence" value="ECO:0007669"/>
    <property type="project" value="TreeGrafter"/>
</dbReference>
<evidence type="ECO:0000256" key="4">
    <source>
        <dbReference type="ARBA" id="ARBA00022989"/>
    </source>
</evidence>
<dbReference type="EMBL" id="CAJFDH010000001">
    <property type="protein sequence ID" value="CAD5206668.1"/>
    <property type="molecule type" value="Genomic_DNA"/>
</dbReference>
<evidence type="ECO:0000313" key="12">
    <source>
        <dbReference type="Proteomes" id="UP000614601"/>
    </source>
</evidence>
<sequence length="455" mass="51995">MAEAAFPPLCPHSTTCASFLKMALPHIGLYSLIFGYLMFGAWAFKMFEFEAEREHSRQKLDKIEAVYKTIDKTANSVCGKINSAELYHSLSKLSSYMEDRPFLMNPYAENDADDLLPSKWDTMSSILYALSILTTTGYGYVNPTTVLGKTFSMGYGFIGIPLMFLAAVDIGRFLSHVVLHIYNQFQQSKFRLLWFCPKKNEVISQVETKALKVLTPIKRKSFSRKSFRKKSSKKEDKNNKKRLPLSVNASILLLFCMFGGLVYIAAGGNQKTFFGAFFVTFNLVANLTMAEMPTDISRALTVLYITVFVTFGLAVLSMCAELAAGELKWIFLKIHYFGRKINWKRKQKEQKEEQIDIEVKELLNIINQIKAKYPEKREITSVDLLRYVQELNGGTQNITFNMFLKQHRRDTIAFMPQSIEALKFADEMDLDDQSGKEDLEVPEKEDNNLSLKFST</sequence>
<dbReference type="InterPro" id="IPR003280">
    <property type="entry name" value="2pore_dom_K_chnl"/>
</dbReference>
<evidence type="ECO:0000259" key="10">
    <source>
        <dbReference type="Pfam" id="PF07885"/>
    </source>
</evidence>
<feature type="compositionally biased region" description="Basic and acidic residues" evidence="8">
    <location>
        <begin position="433"/>
        <end position="447"/>
    </location>
</feature>
<dbReference type="GO" id="GO:0015271">
    <property type="term" value="F:outward rectifier potassium channel activity"/>
    <property type="evidence" value="ECO:0007669"/>
    <property type="project" value="TreeGrafter"/>
</dbReference>
<evidence type="ECO:0000256" key="1">
    <source>
        <dbReference type="ARBA" id="ARBA00004141"/>
    </source>
</evidence>
<evidence type="ECO:0000256" key="5">
    <source>
        <dbReference type="ARBA" id="ARBA00023065"/>
    </source>
</evidence>
<dbReference type="Proteomes" id="UP000783686">
    <property type="component" value="Unassembled WGS sequence"/>
</dbReference>
<dbReference type="PANTHER" id="PTHR11003:SF296">
    <property type="entry name" value="POTASSIUM CHANNEL DOMAIN-CONTAINING PROTEIN"/>
    <property type="match status" value="1"/>
</dbReference>
<feature type="transmembrane region" description="Helical" evidence="9">
    <location>
        <begin position="125"/>
        <end position="141"/>
    </location>
</feature>
<feature type="transmembrane region" description="Helical" evidence="9">
    <location>
        <begin position="153"/>
        <end position="182"/>
    </location>
</feature>
<feature type="domain" description="Potassium channel" evidence="10">
    <location>
        <begin position="118"/>
        <end position="175"/>
    </location>
</feature>
<evidence type="ECO:0000256" key="7">
    <source>
        <dbReference type="ARBA" id="ARBA00023303"/>
    </source>
</evidence>
<feature type="transmembrane region" description="Helical" evidence="9">
    <location>
        <begin position="27"/>
        <end position="47"/>
    </location>
</feature>
<dbReference type="Gene3D" id="1.10.287.70">
    <property type="match status" value="1"/>
</dbReference>
<evidence type="ECO:0000256" key="2">
    <source>
        <dbReference type="ARBA" id="ARBA00022448"/>
    </source>
</evidence>
<organism evidence="11 12">
    <name type="scientific">Bursaphelenchus okinawaensis</name>
    <dbReference type="NCBI Taxonomy" id="465554"/>
    <lineage>
        <taxon>Eukaryota</taxon>
        <taxon>Metazoa</taxon>
        <taxon>Ecdysozoa</taxon>
        <taxon>Nematoda</taxon>
        <taxon>Chromadorea</taxon>
        <taxon>Rhabditida</taxon>
        <taxon>Tylenchina</taxon>
        <taxon>Tylenchomorpha</taxon>
        <taxon>Aphelenchoidea</taxon>
        <taxon>Aphelenchoididae</taxon>
        <taxon>Bursaphelenchus</taxon>
    </lineage>
</organism>
<feature type="transmembrane region" description="Helical" evidence="9">
    <location>
        <begin position="243"/>
        <end position="266"/>
    </location>
</feature>
<keyword evidence="5" id="KW-0406">Ion transport</keyword>
<feature type="region of interest" description="Disordered" evidence="8">
    <location>
        <begin position="433"/>
        <end position="455"/>
    </location>
</feature>
<gene>
    <name evidence="11" type="ORF">BOKJ2_LOCUS1352</name>
</gene>
<keyword evidence="2" id="KW-0813">Transport</keyword>
<keyword evidence="7" id="KW-0407">Ion channel</keyword>
<dbReference type="GO" id="GO:0022841">
    <property type="term" value="F:potassium ion leak channel activity"/>
    <property type="evidence" value="ECO:0007669"/>
    <property type="project" value="TreeGrafter"/>
</dbReference>
<evidence type="ECO:0000256" key="9">
    <source>
        <dbReference type="SAM" id="Phobius"/>
    </source>
</evidence>
<proteinExistence type="predicted"/>
<evidence type="ECO:0000256" key="3">
    <source>
        <dbReference type="ARBA" id="ARBA00022692"/>
    </source>
</evidence>
<dbReference type="SUPFAM" id="SSF81324">
    <property type="entry name" value="Voltage-gated potassium channels"/>
    <property type="match status" value="1"/>
</dbReference>
<dbReference type="Proteomes" id="UP000614601">
    <property type="component" value="Unassembled WGS sequence"/>
</dbReference>
<dbReference type="InterPro" id="IPR013099">
    <property type="entry name" value="K_chnl_dom"/>
</dbReference>
<feature type="transmembrane region" description="Helical" evidence="9">
    <location>
        <begin position="302"/>
        <end position="324"/>
    </location>
</feature>
<feature type="transmembrane region" description="Helical" evidence="9">
    <location>
        <begin position="272"/>
        <end position="290"/>
    </location>
</feature>
<reference evidence="11" key="1">
    <citation type="submission" date="2020-09" db="EMBL/GenBank/DDBJ databases">
        <authorList>
            <person name="Kikuchi T."/>
        </authorList>
    </citation>
    <scope>NUCLEOTIDE SEQUENCE</scope>
    <source>
        <strain evidence="11">SH1</strain>
    </source>
</reference>
<dbReference type="OrthoDB" id="297496at2759"/>
<keyword evidence="6 9" id="KW-0472">Membrane</keyword>
<dbReference type="AlphaFoldDB" id="A0A811JTL2"/>
<evidence type="ECO:0000256" key="6">
    <source>
        <dbReference type="ARBA" id="ARBA00023136"/>
    </source>
</evidence>
<comment type="subcellular location">
    <subcellularLocation>
        <location evidence="1">Membrane</location>
        <topology evidence="1">Multi-pass membrane protein</topology>
    </subcellularLocation>
</comment>
<comment type="caution">
    <text evidence="11">The sequence shown here is derived from an EMBL/GenBank/DDBJ whole genome shotgun (WGS) entry which is preliminary data.</text>
</comment>
<keyword evidence="3 9" id="KW-0812">Transmembrane</keyword>
<evidence type="ECO:0000313" key="11">
    <source>
        <dbReference type="EMBL" id="CAD5206668.1"/>
    </source>
</evidence>
<accession>A0A811JTL2</accession>
<dbReference type="GO" id="GO:0005886">
    <property type="term" value="C:plasma membrane"/>
    <property type="evidence" value="ECO:0007669"/>
    <property type="project" value="TreeGrafter"/>
</dbReference>
<protein>
    <recommendedName>
        <fullName evidence="10">Potassium channel domain-containing protein</fullName>
    </recommendedName>
</protein>
<keyword evidence="4 9" id="KW-1133">Transmembrane helix</keyword>
<name>A0A811JTL2_9BILA</name>
<dbReference type="Pfam" id="PF07885">
    <property type="entry name" value="Ion_trans_2"/>
    <property type="match status" value="1"/>
</dbReference>